<accession>A0A0B8ZS32</accession>
<dbReference type="GO" id="GO:0003910">
    <property type="term" value="F:DNA ligase (ATP) activity"/>
    <property type="evidence" value="ECO:0007669"/>
    <property type="project" value="UniProtKB-EC"/>
</dbReference>
<evidence type="ECO:0000313" key="8">
    <source>
        <dbReference type="EMBL" id="KHS45930.1"/>
    </source>
</evidence>
<evidence type="ECO:0000259" key="6">
    <source>
        <dbReference type="Pfam" id="PF01068"/>
    </source>
</evidence>
<dbReference type="Gene3D" id="2.40.50.140">
    <property type="entry name" value="Nucleic acid-binding proteins"/>
    <property type="match status" value="1"/>
</dbReference>
<dbReference type="InterPro" id="IPR012340">
    <property type="entry name" value="NA-bd_OB-fold"/>
</dbReference>
<dbReference type="CDD" id="cd07970">
    <property type="entry name" value="OBF_DNA_ligase_LigC"/>
    <property type="match status" value="1"/>
</dbReference>
<name>A0A0B8ZS32_9SPHN</name>
<reference evidence="8 9" key="1">
    <citation type="submission" date="2014-10" db="EMBL/GenBank/DDBJ databases">
        <title>Draft genome sequence of Novosphingobium subterraneum DSM 12447.</title>
        <authorList>
            <person name="Gan H.M."/>
            <person name="Gan H.Y."/>
            <person name="Savka M.A."/>
        </authorList>
    </citation>
    <scope>NUCLEOTIDE SEQUENCE [LARGE SCALE GENOMIC DNA]</scope>
    <source>
        <strain evidence="8 9">DSM 12447</strain>
    </source>
</reference>
<dbReference type="PROSITE" id="PS00697">
    <property type="entry name" value="DNA_LIGASE_A1"/>
    <property type="match status" value="1"/>
</dbReference>
<feature type="region of interest" description="Disordered" evidence="5">
    <location>
        <begin position="265"/>
        <end position="290"/>
    </location>
</feature>
<dbReference type="SUPFAM" id="SSF50249">
    <property type="entry name" value="Nucleic acid-binding proteins"/>
    <property type="match status" value="1"/>
</dbReference>
<dbReference type="PANTHER" id="PTHR45674">
    <property type="entry name" value="DNA LIGASE 1/3 FAMILY MEMBER"/>
    <property type="match status" value="1"/>
</dbReference>
<evidence type="ECO:0000259" key="7">
    <source>
        <dbReference type="Pfam" id="PF04679"/>
    </source>
</evidence>
<dbReference type="NCBIfam" id="NF006078">
    <property type="entry name" value="PRK08224.1"/>
    <property type="match status" value="1"/>
</dbReference>
<comment type="similarity">
    <text evidence="1">Belongs to the ATP-dependent DNA ligase family.</text>
</comment>
<evidence type="ECO:0000256" key="3">
    <source>
        <dbReference type="ARBA" id="ARBA00022598"/>
    </source>
</evidence>
<keyword evidence="3 8" id="KW-0436">Ligase</keyword>
<dbReference type="PANTHER" id="PTHR45674:SF4">
    <property type="entry name" value="DNA LIGASE 1"/>
    <property type="match status" value="1"/>
</dbReference>
<sequence>MAKQKPSKALRRPILRPVSPVEPMEALLVESLPEPPGWYYEPKWDGFRALVDRKGDDVEIWSKSGKPLARYFPEIANAVRTIRQTRLLLDGELVIPIGNRLSFEALQARLHPAASRIARLSRETPAQLILFDCLHIGEADLRNAPLCERRTALEGLAREAGHDDLILSPVTTQIEQARKWLGLSGGALDGVIAKGRDLPYLAGERAMRKIKQRRTADCVVGGYRKDAKGGVVSLLLGLYDPNDKLDLVGFTSAFSGAQRSALARKVSPHDGGPGFTGRAPGGPSRWNPDKSGDYIPLKHELVAEVLYDQVTAGRFRHGTRFLRWRPDKAARQCRYDQLVVELRPTELLDLVEQGEARPDPKR</sequence>
<dbReference type="GO" id="GO:0006281">
    <property type="term" value="P:DNA repair"/>
    <property type="evidence" value="ECO:0007669"/>
    <property type="project" value="InterPro"/>
</dbReference>
<keyword evidence="9" id="KW-1185">Reference proteome</keyword>
<dbReference type="Pfam" id="PF04679">
    <property type="entry name" value="DNA_ligase_A_C"/>
    <property type="match status" value="1"/>
</dbReference>
<protein>
    <recommendedName>
        <fullName evidence="2">DNA ligase (ATP)</fullName>
        <ecNumber evidence="2">6.5.1.1</ecNumber>
    </recommendedName>
</protein>
<feature type="domain" description="ATP-dependent DNA ligase family profile" evidence="6">
    <location>
        <begin position="35"/>
        <end position="211"/>
    </location>
</feature>
<evidence type="ECO:0000256" key="1">
    <source>
        <dbReference type="ARBA" id="ARBA00007572"/>
    </source>
</evidence>
<dbReference type="EMBL" id="JRVC01000011">
    <property type="protein sequence ID" value="KHS45930.1"/>
    <property type="molecule type" value="Genomic_DNA"/>
</dbReference>
<organism evidence="8 9">
    <name type="scientific">Novosphingobium subterraneum</name>
    <dbReference type="NCBI Taxonomy" id="48936"/>
    <lineage>
        <taxon>Bacteria</taxon>
        <taxon>Pseudomonadati</taxon>
        <taxon>Pseudomonadota</taxon>
        <taxon>Alphaproteobacteria</taxon>
        <taxon>Sphingomonadales</taxon>
        <taxon>Sphingomonadaceae</taxon>
        <taxon>Novosphingobium</taxon>
    </lineage>
</organism>
<dbReference type="Proteomes" id="UP000031338">
    <property type="component" value="Unassembled WGS sequence"/>
</dbReference>
<feature type="domain" description="DNA ligase ATP-dependent C-terminal" evidence="7">
    <location>
        <begin position="228"/>
        <end position="328"/>
    </location>
</feature>
<comment type="caution">
    <text evidence="8">The sequence shown here is derived from an EMBL/GenBank/DDBJ whole genome shotgun (WGS) entry which is preliminary data.</text>
</comment>
<dbReference type="PATRIC" id="fig|48936.3.peg.2545"/>
<evidence type="ECO:0000256" key="2">
    <source>
        <dbReference type="ARBA" id="ARBA00012727"/>
    </source>
</evidence>
<dbReference type="STRING" id="48936.NJ75_02537"/>
<dbReference type="Gene3D" id="3.30.470.30">
    <property type="entry name" value="DNA ligase/mRNA capping enzyme"/>
    <property type="match status" value="1"/>
</dbReference>
<dbReference type="InterPro" id="IPR044119">
    <property type="entry name" value="Adenylation_LigC-like"/>
</dbReference>
<dbReference type="GO" id="GO:0005524">
    <property type="term" value="F:ATP binding"/>
    <property type="evidence" value="ECO:0007669"/>
    <property type="project" value="InterPro"/>
</dbReference>
<dbReference type="SUPFAM" id="SSF56091">
    <property type="entry name" value="DNA ligase/mRNA capping enzyme, catalytic domain"/>
    <property type="match status" value="1"/>
</dbReference>
<dbReference type="InterPro" id="IPR050191">
    <property type="entry name" value="ATP-dep_DNA_ligase"/>
</dbReference>
<gene>
    <name evidence="8" type="ORF">NJ75_02537</name>
</gene>
<dbReference type="InterPro" id="IPR016059">
    <property type="entry name" value="DNA_ligase_ATP-dep_CS"/>
</dbReference>
<evidence type="ECO:0000256" key="5">
    <source>
        <dbReference type="SAM" id="MobiDB-lite"/>
    </source>
</evidence>
<dbReference type="InterPro" id="IPR044117">
    <property type="entry name" value="OBF_LigC-like"/>
</dbReference>
<dbReference type="InterPro" id="IPR012309">
    <property type="entry name" value="DNA_ligase_ATP-dep_C"/>
</dbReference>
<dbReference type="InterPro" id="IPR012310">
    <property type="entry name" value="DNA_ligase_ATP-dep_cent"/>
</dbReference>
<dbReference type="EC" id="6.5.1.1" evidence="2"/>
<evidence type="ECO:0000313" key="9">
    <source>
        <dbReference type="Proteomes" id="UP000031338"/>
    </source>
</evidence>
<dbReference type="AlphaFoldDB" id="A0A0B8ZS32"/>
<evidence type="ECO:0000256" key="4">
    <source>
        <dbReference type="ARBA" id="ARBA00034003"/>
    </source>
</evidence>
<comment type="catalytic activity">
    <reaction evidence="4">
        <text>ATP + (deoxyribonucleotide)n-3'-hydroxyl + 5'-phospho-(deoxyribonucleotide)m = (deoxyribonucleotide)n+m + AMP + diphosphate.</text>
        <dbReference type="EC" id="6.5.1.1"/>
    </reaction>
</comment>
<proteinExistence type="inferred from homology"/>
<dbReference type="Pfam" id="PF01068">
    <property type="entry name" value="DNA_ligase_A_M"/>
    <property type="match status" value="1"/>
</dbReference>
<dbReference type="GO" id="GO:0006310">
    <property type="term" value="P:DNA recombination"/>
    <property type="evidence" value="ECO:0007669"/>
    <property type="project" value="InterPro"/>
</dbReference>
<dbReference type="RefSeq" id="WP_052242427.1">
    <property type="nucleotide sequence ID" value="NZ_JRVC01000011.1"/>
</dbReference>
<dbReference type="CDD" id="cd07905">
    <property type="entry name" value="Adenylation_DNA_ligase_LigC"/>
    <property type="match status" value="1"/>
</dbReference>